<evidence type="ECO:0000313" key="1">
    <source>
        <dbReference type="EMBL" id="KKK73055.1"/>
    </source>
</evidence>
<organism evidence="1">
    <name type="scientific">marine sediment metagenome</name>
    <dbReference type="NCBI Taxonomy" id="412755"/>
    <lineage>
        <taxon>unclassified sequences</taxon>
        <taxon>metagenomes</taxon>
        <taxon>ecological metagenomes</taxon>
    </lineage>
</organism>
<comment type="caution">
    <text evidence="1">The sequence shown here is derived from an EMBL/GenBank/DDBJ whole genome shotgun (WGS) entry which is preliminary data.</text>
</comment>
<feature type="non-terminal residue" evidence="1">
    <location>
        <position position="1"/>
    </location>
</feature>
<gene>
    <name evidence="1" type="ORF">LCGC14_2897690</name>
</gene>
<proteinExistence type="predicted"/>
<dbReference type="AlphaFoldDB" id="A0A0F8YH68"/>
<dbReference type="EMBL" id="LAZR01056964">
    <property type="protein sequence ID" value="KKK73055.1"/>
    <property type="molecule type" value="Genomic_DNA"/>
</dbReference>
<name>A0A0F8YH68_9ZZZZ</name>
<sequence length="132" mass="14465">NHIEHFWRVRHRKSGITSQWDVEAGTSAQTLIATPGCSAAQDGTAPIIEVTLTQNADGTDLVVERQVDSGGYSVWNTYSSQPQGTFNVFDSSRSCNEVIDYKARSRDSSWPADGFYSTPSQVDLSVDCGEEN</sequence>
<reference evidence="1" key="1">
    <citation type="journal article" date="2015" name="Nature">
        <title>Complex archaea that bridge the gap between prokaryotes and eukaryotes.</title>
        <authorList>
            <person name="Spang A."/>
            <person name="Saw J.H."/>
            <person name="Jorgensen S.L."/>
            <person name="Zaremba-Niedzwiedzka K."/>
            <person name="Martijn J."/>
            <person name="Lind A.E."/>
            <person name="van Eijk R."/>
            <person name="Schleper C."/>
            <person name="Guy L."/>
            <person name="Ettema T.J."/>
        </authorList>
    </citation>
    <scope>NUCLEOTIDE SEQUENCE</scope>
</reference>
<accession>A0A0F8YH68</accession>
<protein>
    <submittedName>
        <fullName evidence="1">Uncharacterized protein</fullName>
    </submittedName>
</protein>